<gene>
    <name evidence="1" type="ORF">PVAP13_5NG333001</name>
</gene>
<comment type="caution">
    <text evidence="1">The sequence shown here is derived from an EMBL/GenBank/DDBJ whole genome shotgun (WGS) entry which is preliminary data.</text>
</comment>
<protein>
    <submittedName>
        <fullName evidence="1">Uncharacterized protein</fullName>
    </submittedName>
</protein>
<reference evidence="1" key="1">
    <citation type="submission" date="2020-05" db="EMBL/GenBank/DDBJ databases">
        <title>WGS assembly of Panicum virgatum.</title>
        <authorList>
            <person name="Lovell J.T."/>
            <person name="Jenkins J."/>
            <person name="Shu S."/>
            <person name="Juenger T.E."/>
            <person name="Schmutz J."/>
        </authorList>
    </citation>
    <scope>NUCLEOTIDE SEQUENCE</scope>
    <source>
        <strain evidence="1">AP13</strain>
    </source>
</reference>
<keyword evidence="2" id="KW-1185">Reference proteome</keyword>
<dbReference type="PANTHER" id="PTHR36617:SF5">
    <property type="entry name" value="OS05G0421675 PROTEIN"/>
    <property type="match status" value="1"/>
</dbReference>
<sequence length="132" mass="15332">MPFWKGLVGFQIHSSEQIRFWEDTWFGNSTLRSQYPNLYNTVPNKHATMANVFSAIPLNISYRRPLIGDKLLEWQSLVAKIAQVNLNEGKYIFIWSLHKNESFTIRSMYRHLVSNGVKSYSGNLAYEVTAEN</sequence>
<evidence type="ECO:0000313" key="1">
    <source>
        <dbReference type="EMBL" id="KAG2589913.1"/>
    </source>
</evidence>
<dbReference type="Proteomes" id="UP000823388">
    <property type="component" value="Chromosome 5N"/>
</dbReference>
<dbReference type="EMBL" id="CM029046">
    <property type="protein sequence ID" value="KAG2589913.1"/>
    <property type="molecule type" value="Genomic_DNA"/>
</dbReference>
<accession>A0A8T0RZE6</accession>
<evidence type="ECO:0000313" key="2">
    <source>
        <dbReference type="Proteomes" id="UP000823388"/>
    </source>
</evidence>
<dbReference type="AlphaFoldDB" id="A0A8T0RZE6"/>
<name>A0A8T0RZE6_PANVG</name>
<organism evidence="1 2">
    <name type="scientific">Panicum virgatum</name>
    <name type="common">Blackwell switchgrass</name>
    <dbReference type="NCBI Taxonomy" id="38727"/>
    <lineage>
        <taxon>Eukaryota</taxon>
        <taxon>Viridiplantae</taxon>
        <taxon>Streptophyta</taxon>
        <taxon>Embryophyta</taxon>
        <taxon>Tracheophyta</taxon>
        <taxon>Spermatophyta</taxon>
        <taxon>Magnoliopsida</taxon>
        <taxon>Liliopsida</taxon>
        <taxon>Poales</taxon>
        <taxon>Poaceae</taxon>
        <taxon>PACMAD clade</taxon>
        <taxon>Panicoideae</taxon>
        <taxon>Panicodae</taxon>
        <taxon>Paniceae</taxon>
        <taxon>Panicinae</taxon>
        <taxon>Panicum</taxon>
        <taxon>Panicum sect. Hiantes</taxon>
    </lineage>
</organism>
<dbReference type="PANTHER" id="PTHR36617">
    <property type="entry name" value="PROTEIN, PUTATIVE-RELATED"/>
    <property type="match status" value="1"/>
</dbReference>
<proteinExistence type="predicted"/>